<name>A0ABT6Y7I4_9BACT</name>
<evidence type="ECO:0000259" key="2">
    <source>
        <dbReference type="PROSITE" id="PS50110"/>
    </source>
</evidence>
<dbReference type="GO" id="GO:0003677">
    <property type="term" value="F:DNA binding"/>
    <property type="evidence" value="ECO:0007669"/>
    <property type="project" value="UniProtKB-KW"/>
</dbReference>
<evidence type="ECO:0000256" key="1">
    <source>
        <dbReference type="PROSITE-ProRule" id="PRU00169"/>
    </source>
</evidence>
<keyword evidence="4" id="KW-0238">DNA-binding</keyword>
<dbReference type="InterPro" id="IPR011006">
    <property type="entry name" value="CheY-like_superfamily"/>
</dbReference>
<dbReference type="PANTHER" id="PTHR37299:SF1">
    <property type="entry name" value="STAGE 0 SPORULATION PROTEIN A HOMOLOG"/>
    <property type="match status" value="1"/>
</dbReference>
<dbReference type="Pfam" id="PF00072">
    <property type="entry name" value="Response_reg"/>
    <property type="match status" value="1"/>
</dbReference>
<sequence length="225" mass="26077">MNCIILDDEPAAVAILERYIQKVPEFQHLQSFHSPTEALAFIKQQSVELIFLDIQMPDLLGTELVKLLPKGTQVIFTTAFSEYAVEGFSLRAVDYLLKPISFPRFLEACNRALENRAQRNSTNDYIFVKDGHDWIKIIWNDILFIQSDGNLLYIHEKDRKVITRMPLKDIIPQLPVGQFTRIHKSYIVSFTAIKRIERHQLHVQNAIIPIANSYKDTLEKHFGLK</sequence>
<feature type="modified residue" description="4-aspartylphosphate" evidence="1">
    <location>
        <position position="53"/>
    </location>
</feature>
<feature type="domain" description="HTH LytTR-type" evidence="3">
    <location>
        <begin position="126"/>
        <end position="198"/>
    </location>
</feature>
<evidence type="ECO:0000313" key="4">
    <source>
        <dbReference type="EMBL" id="MDI9859530.1"/>
    </source>
</evidence>
<keyword evidence="1" id="KW-0597">Phosphoprotein</keyword>
<proteinExistence type="predicted"/>
<protein>
    <submittedName>
        <fullName evidence="4">LytTR family DNA-binding domain-containing protein</fullName>
    </submittedName>
</protein>
<dbReference type="SMART" id="SM00850">
    <property type="entry name" value="LytTR"/>
    <property type="match status" value="1"/>
</dbReference>
<dbReference type="InterPro" id="IPR007492">
    <property type="entry name" value="LytTR_DNA-bd_dom"/>
</dbReference>
<dbReference type="InterPro" id="IPR001789">
    <property type="entry name" value="Sig_transdc_resp-reg_receiver"/>
</dbReference>
<evidence type="ECO:0000259" key="3">
    <source>
        <dbReference type="PROSITE" id="PS50930"/>
    </source>
</evidence>
<gene>
    <name evidence="4" type="ORF">QM524_09935</name>
</gene>
<dbReference type="Gene3D" id="2.40.50.1020">
    <property type="entry name" value="LytTr DNA-binding domain"/>
    <property type="match status" value="1"/>
</dbReference>
<accession>A0ABT6Y7I4</accession>
<dbReference type="PROSITE" id="PS50110">
    <property type="entry name" value="RESPONSE_REGULATORY"/>
    <property type="match status" value="1"/>
</dbReference>
<evidence type="ECO:0000313" key="5">
    <source>
        <dbReference type="Proteomes" id="UP001236507"/>
    </source>
</evidence>
<dbReference type="SMART" id="SM00448">
    <property type="entry name" value="REC"/>
    <property type="match status" value="1"/>
</dbReference>
<dbReference type="RefSeq" id="WP_283344454.1">
    <property type="nucleotide sequence ID" value="NZ_JASHIF010000008.1"/>
</dbReference>
<dbReference type="Proteomes" id="UP001236507">
    <property type="component" value="Unassembled WGS sequence"/>
</dbReference>
<keyword evidence="5" id="KW-1185">Reference proteome</keyword>
<feature type="domain" description="Response regulatory" evidence="2">
    <location>
        <begin position="2"/>
        <end position="113"/>
    </location>
</feature>
<dbReference type="Gene3D" id="3.40.50.2300">
    <property type="match status" value="1"/>
</dbReference>
<dbReference type="EMBL" id="JASHIF010000008">
    <property type="protein sequence ID" value="MDI9859530.1"/>
    <property type="molecule type" value="Genomic_DNA"/>
</dbReference>
<dbReference type="InterPro" id="IPR046947">
    <property type="entry name" value="LytR-like"/>
</dbReference>
<dbReference type="PROSITE" id="PS50930">
    <property type="entry name" value="HTH_LYTTR"/>
    <property type="match status" value="1"/>
</dbReference>
<dbReference type="Pfam" id="PF04397">
    <property type="entry name" value="LytTR"/>
    <property type="match status" value="1"/>
</dbReference>
<dbReference type="SUPFAM" id="SSF52172">
    <property type="entry name" value="CheY-like"/>
    <property type="match status" value="1"/>
</dbReference>
<comment type="caution">
    <text evidence="4">The sequence shown here is derived from an EMBL/GenBank/DDBJ whole genome shotgun (WGS) entry which is preliminary data.</text>
</comment>
<organism evidence="4 5">
    <name type="scientific">Flectobacillus roseus</name>
    <dbReference type="NCBI Taxonomy" id="502259"/>
    <lineage>
        <taxon>Bacteria</taxon>
        <taxon>Pseudomonadati</taxon>
        <taxon>Bacteroidota</taxon>
        <taxon>Cytophagia</taxon>
        <taxon>Cytophagales</taxon>
        <taxon>Flectobacillaceae</taxon>
        <taxon>Flectobacillus</taxon>
    </lineage>
</organism>
<reference evidence="4 5" key="1">
    <citation type="submission" date="2023-05" db="EMBL/GenBank/DDBJ databases">
        <title>Novel species of genus Flectobacillus isolated from stream in China.</title>
        <authorList>
            <person name="Lu H."/>
        </authorList>
    </citation>
    <scope>NUCLEOTIDE SEQUENCE [LARGE SCALE GENOMIC DNA]</scope>
    <source>
        <strain evidence="4 5">KCTC 42575</strain>
    </source>
</reference>
<dbReference type="PANTHER" id="PTHR37299">
    <property type="entry name" value="TRANSCRIPTIONAL REGULATOR-RELATED"/>
    <property type="match status" value="1"/>
</dbReference>